<sequence length="100" mass="10871">MNKRDLIEAVRLIAALENPDIDRKTVTLIFDALAEVGTATLKGGGELPLPGLGKLAVQQRAARMGRNPRTGEPVTIPAKRTLKYTPLKNLKDELTPADKQ</sequence>
<evidence type="ECO:0000256" key="8">
    <source>
        <dbReference type="ARBA" id="ARBA00033120"/>
    </source>
</evidence>
<evidence type="ECO:0000256" key="1">
    <source>
        <dbReference type="ARBA" id="ARBA00004328"/>
    </source>
</evidence>
<keyword evidence="6" id="KW-0426">Late protein</keyword>
<comment type="caution">
    <text evidence="12">The sequence shown here is derived from an EMBL/GenBank/DDBJ whole genome shotgun (WGS) entry which is preliminary data.</text>
</comment>
<keyword evidence="7 12" id="KW-0238">DNA-binding</keyword>
<dbReference type="PANTHER" id="PTHR33175">
    <property type="entry name" value="DNA-BINDING PROTEIN HU"/>
    <property type="match status" value="1"/>
</dbReference>
<organism evidence="12 13">
    <name type="scientific">Chitinilyticum piscinae</name>
    <dbReference type="NCBI Taxonomy" id="2866724"/>
    <lineage>
        <taxon>Bacteria</taxon>
        <taxon>Pseudomonadati</taxon>
        <taxon>Pseudomonadota</taxon>
        <taxon>Betaproteobacteria</taxon>
        <taxon>Neisseriales</taxon>
        <taxon>Chitinibacteraceae</taxon>
        <taxon>Chitinilyticum</taxon>
    </lineage>
</organism>
<keyword evidence="13" id="KW-1185">Reference proteome</keyword>
<comment type="subunit">
    <text evidence="3">Homodimer.</text>
</comment>
<dbReference type="RefSeq" id="WP_194117258.1">
    <property type="nucleotide sequence ID" value="NZ_JADFUA010000012.1"/>
</dbReference>
<dbReference type="CDD" id="cd00591">
    <property type="entry name" value="HU_IHF"/>
    <property type="match status" value="1"/>
</dbReference>
<dbReference type="EMBL" id="JADFUA010000012">
    <property type="protein sequence ID" value="MBE9610710.1"/>
    <property type="molecule type" value="Genomic_DNA"/>
</dbReference>
<protein>
    <recommendedName>
        <fullName evidence="4">Viral histone-like protein</fullName>
    </recommendedName>
    <alternativeName>
        <fullName evidence="9">DNA-binding protein pA104R</fullName>
    </alternativeName>
    <alternativeName>
        <fullName evidence="8">pA104R</fullName>
    </alternativeName>
</protein>
<dbReference type="GO" id="GO:0030527">
    <property type="term" value="F:structural constituent of chromatin"/>
    <property type="evidence" value="ECO:0007669"/>
    <property type="project" value="InterPro"/>
</dbReference>
<dbReference type="AlphaFoldDB" id="A0A8J7FNK5"/>
<dbReference type="GO" id="GO:0006260">
    <property type="term" value="P:DNA replication"/>
    <property type="evidence" value="ECO:0007669"/>
    <property type="project" value="UniProtKB-KW"/>
</dbReference>
<evidence type="ECO:0000256" key="7">
    <source>
        <dbReference type="ARBA" id="ARBA00023125"/>
    </source>
</evidence>
<evidence type="ECO:0000256" key="11">
    <source>
        <dbReference type="RuleBase" id="RU003939"/>
    </source>
</evidence>
<evidence type="ECO:0000256" key="6">
    <source>
        <dbReference type="ARBA" id="ARBA00022921"/>
    </source>
</evidence>
<dbReference type="GO" id="GO:0003677">
    <property type="term" value="F:DNA binding"/>
    <property type="evidence" value="ECO:0007669"/>
    <property type="project" value="UniProtKB-KW"/>
</dbReference>
<dbReference type="Gene3D" id="4.10.520.10">
    <property type="entry name" value="IHF-like DNA-binding proteins"/>
    <property type="match status" value="1"/>
</dbReference>
<proteinExistence type="inferred from homology"/>
<accession>A0A8J7FNK5</accession>
<gene>
    <name evidence="12" type="ORF">INR99_15315</name>
</gene>
<comment type="subcellular location">
    <subcellularLocation>
        <location evidence="1">Virion</location>
    </subcellularLocation>
</comment>
<name>A0A8J7FNK5_9NEIS</name>
<evidence type="ECO:0000313" key="13">
    <source>
        <dbReference type="Proteomes" id="UP000604481"/>
    </source>
</evidence>
<dbReference type="InterPro" id="IPR010992">
    <property type="entry name" value="IHF-like_DNA-bd_dom_sf"/>
</dbReference>
<evidence type="ECO:0000256" key="3">
    <source>
        <dbReference type="ARBA" id="ARBA00011738"/>
    </source>
</evidence>
<evidence type="ECO:0000256" key="5">
    <source>
        <dbReference type="ARBA" id="ARBA00022705"/>
    </source>
</evidence>
<comment type="function">
    <text evidence="10">DNA-binding protein that plays a critical role in nucleoid compaction, genome replication and DNA replication and transcription. Binds to both ssDNA and dsDNA with a binding site covering about 15 nucleotides. Displays DNA-supercoiling activity only when associated with the viral DNA topoisomerase 2.</text>
</comment>
<dbReference type="PRINTS" id="PR01727">
    <property type="entry name" value="DNABINDINGHU"/>
</dbReference>
<evidence type="ECO:0000313" key="12">
    <source>
        <dbReference type="EMBL" id="MBE9610710.1"/>
    </source>
</evidence>
<evidence type="ECO:0000256" key="9">
    <source>
        <dbReference type="ARBA" id="ARBA00033227"/>
    </source>
</evidence>
<evidence type="ECO:0000256" key="10">
    <source>
        <dbReference type="ARBA" id="ARBA00046140"/>
    </source>
</evidence>
<evidence type="ECO:0000256" key="4">
    <source>
        <dbReference type="ARBA" id="ARBA00016145"/>
    </source>
</evidence>
<evidence type="ECO:0000256" key="2">
    <source>
        <dbReference type="ARBA" id="ARBA00010529"/>
    </source>
</evidence>
<dbReference type="SUPFAM" id="SSF47729">
    <property type="entry name" value="IHF-like DNA-binding proteins"/>
    <property type="match status" value="1"/>
</dbReference>
<comment type="similarity">
    <text evidence="2 11">Belongs to the bacterial histone-like protein family.</text>
</comment>
<dbReference type="InterPro" id="IPR000119">
    <property type="entry name" value="Hist_DNA-bd"/>
</dbReference>
<reference evidence="12 13" key="1">
    <citation type="submission" date="2020-10" db="EMBL/GenBank/DDBJ databases">
        <title>The genome sequence of Chitinilyticum litopenaei 4Y14.</title>
        <authorList>
            <person name="Liu Y."/>
        </authorList>
    </citation>
    <scope>NUCLEOTIDE SEQUENCE [LARGE SCALE GENOMIC DNA]</scope>
    <source>
        <strain evidence="12 13">4Y14</strain>
    </source>
</reference>
<dbReference type="PANTHER" id="PTHR33175:SF13">
    <property type="entry name" value="HISTONE-LIKE PROTEIN"/>
    <property type="match status" value="1"/>
</dbReference>
<dbReference type="SMART" id="SM00411">
    <property type="entry name" value="BHL"/>
    <property type="match status" value="1"/>
</dbReference>
<keyword evidence="5" id="KW-0235">DNA replication</keyword>
<dbReference type="Pfam" id="PF00216">
    <property type="entry name" value="Bac_DNA_binding"/>
    <property type="match status" value="1"/>
</dbReference>
<dbReference type="GO" id="GO:0005829">
    <property type="term" value="C:cytosol"/>
    <property type="evidence" value="ECO:0007669"/>
    <property type="project" value="TreeGrafter"/>
</dbReference>
<dbReference type="Proteomes" id="UP000604481">
    <property type="component" value="Unassembled WGS sequence"/>
</dbReference>